<reference evidence="2" key="1">
    <citation type="submission" date="2021-01" db="EMBL/GenBank/DDBJ databases">
        <authorList>
            <consortium name="Aspergillus chevalieri M1 genome sequencing consortium"/>
            <person name="Kazuki M."/>
            <person name="Futagami T."/>
        </authorList>
    </citation>
    <scope>NUCLEOTIDE SEQUENCE</scope>
    <source>
        <strain evidence="2">M1</strain>
    </source>
</reference>
<evidence type="ECO:0000313" key="2">
    <source>
        <dbReference type="EMBL" id="BCR91884.1"/>
    </source>
</evidence>
<dbReference type="Proteomes" id="UP000637239">
    <property type="component" value="Chromosome 7"/>
</dbReference>
<dbReference type="EMBL" id="AP024422">
    <property type="protein sequence ID" value="BCR91884.1"/>
    <property type="molecule type" value="Genomic_DNA"/>
</dbReference>
<evidence type="ECO:0000259" key="1">
    <source>
        <dbReference type="Pfam" id="PF24968"/>
    </source>
</evidence>
<dbReference type="KEGG" id="ache:ACHE_70727A"/>
<dbReference type="RefSeq" id="XP_043140406.1">
    <property type="nucleotide sequence ID" value="XM_043283092.1"/>
</dbReference>
<dbReference type="InterPro" id="IPR056672">
    <property type="entry name" value="DUF7770"/>
</dbReference>
<accession>A0A7R7VX97</accession>
<evidence type="ECO:0000313" key="3">
    <source>
        <dbReference type="Proteomes" id="UP000637239"/>
    </source>
</evidence>
<dbReference type="GeneID" id="66986242"/>
<gene>
    <name evidence="2" type="ORF">ACHE_70727A</name>
</gene>
<keyword evidence="3" id="KW-1185">Reference proteome</keyword>
<sequence length="166" mass="18349">MSQEKDILTICGGPNTQQNERPSKSPIAHFITSKHQPQILSSPVTRILAVAHEQQANTNPWCFYLQSSPNTSICLDYQPSYSVPSTNIQGGSKANLILSELPYLLPPDAQADFALEVVPGLTVVGVYDRLVEHGHHKYEFDSKGVGCRLLGHRADGCFAERESHHR</sequence>
<proteinExistence type="predicted"/>
<protein>
    <recommendedName>
        <fullName evidence="1">DUF7770 domain-containing protein</fullName>
    </recommendedName>
</protein>
<organism evidence="2 3">
    <name type="scientific">Aspergillus chevalieri</name>
    <name type="common">Eurotium chevalieri</name>
    <dbReference type="NCBI Taxonomy" id="182096"/>
    <lineage>
        <taxon>Eukaryota</taxon>
        <taxon>Fungi</taxon>
        <taxon>Dikarya</taxon>
        <taxon>Ascomycota</taxon>
        <taxon>Pezizomycotina</taxon>
        <taxon>Eurotiomycetes</taxon>
        <taxon>Eurotiomycetidae</taxon>
        <taxon>Eurotiales</taxon>
        <taxon>Aspergillaceae</taxon>
        <taxon>Aspergillus</taxon>
        <taxon>Aspergillus subgen. Aspergillus</taxon>
    </lineage>
</organism>
<name>A0A7R7VX97_ASPCH</name>
<dbReference type="AlphaFoldDB" id="A0A7R7VX97"/>
<dbReference type="Pfam" id="PF24968">
    <property type="entry name" value="DUF7770"/>
    <property type="match status" value="1"/>
</dbReference>
<feature type="domain" description="DUF7770" evidence="1">
    <location>
        <begin position="52"/>
        <end position="149"/>
    </location>
</feature>
<reference evidence="2" key="2">
    <citation type="submission" date="2021-02" db="EMBL/GenBank/DDBJ databases">
        <title>Aspergillus chevalieri M1 genome sequence.</title>
        <authorList>
            <person name="Kadooka C."/>
            <person name="Mori K."/>
            <person name="Futagami T."/>
        </authorList>
    </citation>
    <scope>NUCLEOTIDE SEQUENCE</scope>
    <source>
        <strain evidence="2">M1</strain>
    </source>
</reference>